<evidence type="ECO:0000256" key="1">
    <source>
        <dbReference type="ARBA" id="ARBA00004370"/>
    </source>
</evidence>
<evidence type="ECO:0000313" key="7">
    <source>
        <dbReference type="EnsemblMetazoa" id="PPA09657.1"/>
    </source>
</evidence>
<dbReference type="GO" id="GO:0006281">
    <property type="term" value="P:DNA repair"/>
    <property type="evidence" value="ECO:0000318"/>
    <property type="project" value="GO_Central"/>
</dbReference>
<evidence type="ECO:0000256" key="2">
    <source>
        <dbReference type="ARBA" id="ARBA00022692"/>
    </source>
</evidence>
<dbReference type="EnsemblMetazoa" id="PPA09657.1">
    <property type="protein sequence ID" value="PPA09657.1"/>
    <property type="gene ID" value="WBGene00195122"/>
</dbReference>
<protein>
    <submittedName>
        <fullName evidence="7">Uncharacterized protein</fullName>
    </submittedName>
</protein>
<evidence type="ECO:0000313" key="8">
    <source>
        <dbReference type="Proteomes" id="UP000005239"/>
    </source>
</evidence>
<evidence type="ECO:0000256" key="4">
    <source>
        <dbReference type="ARBA" id="ARBA00022989"/>
    </source>
</evidence>
<keyword evidence="3" id="KW-0677">Repeat</keyword>
<keyword evidence="4" id="KW-1133">Transmembrane helix</keyword>
<accession>A0A8R1U8J7</accession>
<dbReference type="AlphaFoldDB" id="A0A8R1U8J7"/>
<organism evidence="7 8">
    <name type="scientific">Pristionchus pacificus</name>
    <name type="common">Parasitic nematode worm</name>
    <dbReference type="NCBI Taxonomy" id="54126"/>
    <lineage>
        <taxon>Eukaryota</taxon>
        <taxon>Metazoa</taxon>
        <taxon>Ecdysozoa</taxon>
        <taxon>Nematoda</taxon>
        <taxon>Chromadorea</taxon>
        <taxon>Rhabditida</taxon>
        <taxon>Rhabditina</taxon>
        <taxon>Diplogasteromorpha</taxon>
        <taxon>Diplogasteroidea</taxon>
        <taxon>Neodiplogasteridae</taxon>
        <taxon>Pristionchus</taxon>
    </lineage>
</organism>
<evidence type="ECO:0000256" key="6">
    <source>
        <dbReference type="SAM" id="SignalP"/>
    </source>
</evidence>
<feature type="signal peptide" evidence="6">
    <location>
        <begin position="1"/>
        <end position="23"/>
    </location>
</feature>
<comment type="subcellular location">
    <subcellularLocation>
        <location evidence="1">Membrane</location>
    </subcellularLocation>
</comment>
<dbReference type="InterPro" id="IPR037721">
    <property type="entry name" value="Ferlin"/>
</dbReference>
<dbReference type="PANTHER" id="PTHR12546">
    <property type="entry name" value="FER-1-LIKE"/>
    <property type="match status" value="1"/>
</dbReference>
<reference evidence="7" key="2">
    <citation type="submission" date="2022-06" db="UniProtKB">
        <authorList>
            <consortium name="EnsemblMetazoa"/>
        </authorList>
    </citation>
    <scope>IDENTIFICATION</scope>
    <source>
        <strain evidence="7">PS312</strain>
    </source>
</reference>
<dbReference type="PANTHER" id="PTHR12546:SF33">
    <property type="entry name" value="SPERM VESICLE FUSION PROTEIN FER-1"/>
    <property type="match status" value="1"/>
</dbReference>
<sequence length="419" mass="48091">MNTTINYILFVSIVRLFRLHALATRMREPWRKDKDRKNEKSQDPPYYTVTVTVDDSSAESNAESITLSEGYFVIALNREIMLPIMWPTVINKIHFALILSKGKKTRRIVARSSIRLNSIYVAGEDGFLPTFGPSFINFYGPQRVPRLKRRREKHPEKDFDEHMYYCRLLVSVDCFDTPSDDSTVAEISVDAHKFATPFEKYFKYVMCGSFFICSNIDPSFNELPYSRTLGRNQSISTVISGTSSLMFLVSIGNYGSSDMHGINERSSTLATIPYYDGTKCFTIPWGNYKPLVYIPCGFDRSAFRIERINAIMKVVTLLDHYIDEARVNADQSSPEDVASITVEAIEHTCKKLDSLFNHHRSYELSTPLDFDRYQASRRMMEEMKGELVDLKFTGLKPADTVVDSMRLLCRIREWVGSSL</sequence>
<keyword evidence="2" id="KW-0812">Transmembrane</keyword>
<name>A0A8R1U8J7_PRIPA</name>
<proteinExistence type="predicted"/>
<dbReference type="GO" id="GO:0016020">
    <property type="term" value="C:membrane"/>
    <property type="evidence" value="ECO:0007669"/>
    <property type="project" value="UniProtKB-SubCell"/>
</dbReference>
<dbReference type="GO" id="GO:0030915">
    <property type="term" value="C:Smc5-Smc6 complex"/>
    <property type="evidence" value="ECO:0000318"/>
    <property type="project" value="GO_Central"/>
</dbReference>
<evidence type="ECO:0000256" key="3">
    <source>
        <dbReference type="ARBA" id="ARBA00022737"/>
    </source>
</evidence>
<gene>
    <name evidence="7" type="primary">WBGene00195122</name>
</gene>
<keyword evidence="8" id="KW-1185">Reference proteome</keyword>
<evidence type="ECO:0000256" key="5">
    <source>
        <dbReference type="ARBA" id="ARBA00023136"/>
    </source>
</evidence>
<feature type="chain" id="PRO_5035859861" evidence="6">
    <location>
        <begin position="24"/>
        <end position="419"/>
    </location>
</feature>
<dbReference type="GO" id="GO:0005634">
    <property type="term" value="C:nucleus"/>
    <property type="evidence" value="ECO:0000318"/>
    <property type="project" value="GO_Central"/>
</dbReference>
<dbReference type="Proteomes" id="UP000005239">
    <property type="component" value="Unassembled WGS sequence"/>
</dbReference>
<keyword evidence="6" id="KW-0732">Signal</keyword>
<reference evidence="8" key="1">
    <citation type="journal article" date="2008" name="Nat. Genet.">
        <title>The Pristionchus pacificus genome provides a unique perspective on nematode lifestyle and parasitism.</title>
        <authorList>
            <person name="Dieterich C."/>
            <person name="Clifton S.W."/>
            <person name="Schuster L.N."/>
            <person name="Chinwalla A."/>
            <person name="Delehaunty K."/>
            <person name="Dinkelacker I."/>
            <person name="Fulton L."/>
            <person name="Fulton R."/>
            <person name="Godfrey J."/>
            <person name="Minx P."/>
            <person name="Mitreva M."/>
            <person name="Roeseler W."/>
            <person name="Tian H."/>
            <person name="Witte H."/>
            <person name="Yang S.P."/>
            <person name="Wilson R.K."/>
            <person name="Sommer R.J."/>
        </authorList>
    </citation>
    <scope>NUCLEOTIDE SEQUENCE [LARGE SCALE GENOMIC DNA]</scope>
    <source>
        <strain evidence="8">PS312</strain>
    </source>
</reference>
<keyword evidence="5" id="KW-0472">Membrane</keyword>